<feature type="transmembrane region" description="Helical" evidence="1">
    <location>
        <begin position="48"/>
        <end position="71"/>
    </location>
</feature>
<evidence type="ECO:0008006" key="4">
    <source>
        <dbReference type="Google" id="ProtNLM"/>
    </source>
</evidence>
<organism evidence="2 3">
    <name type="scientific">Photobacterium iliopiscarium</name>
    <dbReference type="NCBI Taxonomy" id="56192"/>
    <lineage>
        <taxon>Bacteria</taxon>
        <taxon>Pseudomonadati</taxon>
        <taxon>Pseudomonadota</taxon>
        <taxon>Gammaproteobacteria</taxon>
        <taxon>Vibrionales</taxon>
        <taxon>Vibrionaceae</taxon>
        <taxon>Photobacterium</taxon>
    </lineage>
</organism>
<feature type="transmembrane region" description="Helical" evidence="1">
    <location>
        <begin position="91"/>
        <end position="114"/>
    </location>
</feature>
<keyword evidence="3" id="KW-1185">Reference proteome</keyword>
<protein>
    <recommendedName>
        <fullName evidence="4">DUF805 domain-containing protein</fullName>
    </recommendedName>
</protein>
<comment type="caution">
    <text evidence="2">The sequence shown here is derived from an EMBL/GenBank/DDBJ whole genome shotgun (WGS) entry which is preliminary data.</text>
</comment>
<evidence type="ECO:0000256" key="1">
    <source>
        <dbReference type="SAM" id="Phobius"/>
    </source>
</evidence>
<keyword evidence="1" id="KW-1133">Transmembrane helix</keyword>
<name>A0ABX5GVC4_9GAMM</name>
<gene>
    <name evidence="2" type="ORF">C9J52_04820</name>
</gene>
<evidence type="ECO:0000313" key="3">
    <source>
        <dbReference type="Proteomes" id="UP000241190"/>
    </source>
</evidence>
<evidence type="ECO:0000313" key="2">
    <source>
        <dbReference type="EMBL" id="PSW98672.1"/>
    </source>
</evidence>
<accession>A0ABX5GVC4</accession>
<keyword evidence="1" id="KW-0812">Transmembrane</keyword>
<reference evidence="2 3" key="1">
    <citation type="submission" date="2018-03" db="EMBL/GenBank/DDBJ databases">
        <title>Whole genome sequencing of Histamine producing bacteria.</title>
        <authorList>
            <person name="Butler K."/>
        </authorList>
    </citation>
    <scope>NUCLEOTIDE SEQUENCE [LARGE SCALE GENOMIC DNA]</scope>
    <source>
        <strain evidence="2 3">ATCC 51761</strain>
    </source>
</reference>
<dbReference type="Proteomes" id="UP000241190">
    <property type="component" value="Unassembled WGS sequence"/>
</dbReference>
<dbReference type="EMBL" id="PYOP01000006">
    <property type="protein sequence ID" value="PSW98672.1"/>
    <property type="molecule type" value="Genomic_DNA"/>
</dbReference>
<sequence>MKILFTSLLNSVDKDIKDTLYKNKRFLEDRWGYWERNIVLWSSNYTKYVLLTLSMFLLVSVLVYFILPYISDYFINIYPKWDGISDWQTTFLSSQLTIVGVVYPLVIGLVSIVFQNKSEKKAIFPIFQIYSGFMFAGLSGLMLSGFIVLGYLIEPYIPKNAYSAICEVVK</sequence>
<keyword evidence="1" id="KW-0472">Membrane</keyword>
<feature type="transmembrane region" description="Helical" evidence="1">
    <location>
        <begin position="126"/>
        <end position="153"/>
    </location>
</feature>
<proteinExistence type="predicted"/>
<dbReference type="RefSeq" id="WP_052675238.1">
    <property type="nucleotide sequence ID" value="NZ_JZSR01000010.1"/>
</dbReference>